<dbReference type="Proteomes" id="UP000078240">
    <property type="component" value="Unassembled WGS sequence"/>
</dbReference>
<dbReference type="GO" id="GO:0008270">
    <property type="term" value="F:zinc ion binding"/>
    <property type="evidence" value="ECO:0007669"/>
    <property type="project" value="InterPro"/>
</dbReference>
<proteinExistence type="predicted"/>
<reference evidence="6" key="1">
    <citation type="submission" date="2015-05" db="EMBL/GenBank/DDBJ databases">
        <authorList>
            <person name="Wang D.B."/>
            <person name="Wang M."/>
        </authorList>
    </citation>
    <scope>NUCLEOTIDE SEQUENCE</scope>
    <source>
        <strain evidence="6">36-1</strain>
    </source>
</reference>
<dbReference type="PROSITE" id="PS50048">
    <property type="entry name" value="ZN2_CY6_FUNGAL_2"/>
    <property type="match status" value="1"/>
</dbReference>
<dbReference type="Pfam" id="PF00172">
    <property type="entry name" value="Zn_clus"/>
    <property type="match status" value="1"/>
</dbReference>
<evidence type="ECO:0000313" key="4">
    <source>
        <dbReference type="EMBL" id="OAQ80259.1"/>
    </source>
</evidence>
<feature type="compositionally biased region" description="Low complexity" evidence="2">
    <location>
        <begin position="22"/>
        <end position="32"/>
    </location>
</feature>
<evidence type="ECO:0000313" key="5">
    <source>
        <dbReference type="EMBL" id="OAQ88338.1"/>
    </source>
</evidence>
<evidence type="ECO:0000313" key="8">
    <source>
        <dbReference type="Proteomes" id="UP000245956"/>
    </source>
</evidence>
<dbReference type="PROSITE" id="PS00463">
    <property type="entry name" value="ZN2_CY6_FUNGAL_1"/>
    <property type="match status" value="1"/>
</dbReference>
<evidence type="ECO:0000313" key="6">
    <source>
        <dbReference type="EMBL" id="PWI67423.1"/>
    </source>
</evidence>
<dbReference type="InterPro" id="IPR001138">
    <property type="entry name" value="Zn2Cys6_DnaBD"/>
</dbReference>
<dbReference type="Proteomes" id="UP000245956">
    <property type="component" value="Unassembled WGS sequence"/>
</dbReference>
<evidence type="ECO:0000256" key="1">
    <source>
        <dbReference type="ARBA" id="ARBA00023242"/>
    </source>
</evidence>
<dbReference type="SMART" id="SM00066">
    <property type="entry name" value="GAL4"/>
    <property type="match status" value="1"/>
</dbReference>
<feature type="compositionally biased region" description="Basic and acidic residues" evidence="2">
    <location>
        <begin position="85"/>
        <end position="94"/>
    </location>
</feature>
<dbReference type="PANTHER" id="PTHR47784">
    <property type="entry name" value="STEROL UPTAKE CONTROL PROTEIN 2"/>
    <property type="match status" value="1"/>
</dbReference>
<dbReference type="GO" id="GO:0001228">
    <property type="term" value="F:DNA-binding transcription activator activity, RNA polymerase II-specific"/>
    <property type="evidence" value="ECO:0007669"/>
    <property type="project" value="TreeGrafter"/>
</dbReference>
<dbReference type="OrthoDB" id="4937900at2759"/>
<keyword evidence="1" id="KW-0539">Nucleus</keyword>
<dbReference type="STRING" id="33203.A0A179HFD8"/>
<sequence>MSSAGQLNDDDADVLSSGGGTEASSSVAAAASSRRRSHRKSRDGCVECKKRHIRCDESRPDCLNCEKAARRCEWPPPKKKSARTMRREAQRLRNEAAAAAASSSLDPSTPSMDVDSPIEALRQQRDRQQQRVSQRHQPTDEADVASLRRSQSRSAAPSEPPLRAPSSHEETTALPGPSLLERGDDPLESHGHDRPLFTVQHLRFLHHAGTAMGHGVMAHPHTGRILDIAVRRAVDAPFLLDEVLALSALHLAATLADDSSNGSSPGDHPNNNSNYHPPSPTYIASLRNQSTELQTRALASFTRHSLSVDLNDAESAIPRFLFAAVLSLHNLAETLETVRHLQSSDFHVFIHKLADCLGLHRGIRTVIKPAWNDLINSELEPLLNVTQHANERIIRRREHDDAGGECAHLLALLDASDLGSATDRACRDAVERLQWAFDLYSDTDADAGSAAASAFSVTVCAEYVDVLRRLQPEALVILAHYGVLLHRHRHLWLYRDAGARMIGAISRHLGTYWRDAMTWPLQQLETDR</sequence>
<dbReference type="InterPro" id="IPR053157">
    <property type="entry name" value="Sterol_Uptake_Regulator"/>
</dbReference>
<dbReference type="InterPro" id="IPR036864">
    <property type="entry name" value="Zn2-C6_fun-type_DNA-bd_sf"/>
</dbReference>
<dbReference type="AlphaFoldDB" id="A0A179HFD8"/>
<protein>
    <submittedName>
        <fullName evidence="5">C6 finger domain-containingprotein</fullName>
    </submittedName>
</protein>
<comment type="caution">
    <text evidence="5">The sequence shown here is derived from an EMBL/GenBank/DDBJ whole genome shotgun (WGS) entry which is preliminary data.</text>
</comment>
<dbReference type="EMBL" id="LSBH01000004">
    <property type="protein sequence ID" value="OAQ80259.1"/>
    <property type="molecule type" value="Genomic_DNA"/>
</dbReference>
<dbReference type="RefSeq" id="XP_018177057.1">
    <property type="nucleotide sequence ID" value="XM_018323878.1"/>
</dbReference>
<feature type="region of interest" description="Disordered" evidence="2">
    <location>
        <begin position="1"/>
        <end position="46"/>
    </location>
</feature>
<dbReference type="GeneID" id="28888927"/>
<feature type="compositionally biased region" description="Low complexity" evidence="2">
    <location>
        <begin position="145"/>
        <end position="157"/>
    </location>
</feature>
<feature type="region of interest" description="Disordered" evidence="2">
    <location>
        <begin position="257"/>
        <end position="280"/>
    </location>
</feature>
<dbReference type="SUPFAM" id="SSF57701">
    <property type="entry name" value="Zn2/Cys6 DNA-binding domain"/>
    <property type="match status" value="1"/>
</dbReference>
<feature type="domain" description="Zn(2)-C6 fungal-type" evidence="3">
    <location>
        <begin position="44"/>
        <end position="74"/>
    </location>
</feature>
<dbReference type="CDD" id="cd00067">
    <property type="entry name" value="GAL4"/>
    <property type="match status" value="1"/>
</dbReference>
<name>A0A179HFD8_PURLI</name>
<organism evidence="5 7">
    <name type="scientific">Purpureocillium lilacinum</name>
    <name type="common">Paecilomyces lilacinus</name>
    <dbReference type="NCBI Taxonomy" id="33203"/>
    <lineage>
        <taxon>Eukaryota</taxon>
        <taxon>Fungi</taxon>
        <taxon>Dikarya</taxon>
        <taxon>Ascomycota</taxon>
        <taxon>Pezizomycotina</taxon>
        <taxon>Sordariomycetes</taxon>
        <taxon>Hypocreomycetidae</taxon>
        <taxon>Hypocreales</taxon>
        <taxon>Ophiocordycipitaceae</taxon>
        <taxon>Purpureocillium</taxon>
    </lineage>
</organism>
<gene>
    <name evidence="6" type="ORF">PCL_03191</name>
    <name evidence="4" type="ORF">VFPBJ_05844</name>
    <name evidence="5" type="ORF">VFPFJ_06803</name>
</gene>
<reference evidence="6 8" key="2">
    <citation type="journal article" date="2016" name="Front. Microbiol.">
        <title>Genome and transcriptome sequences reveal the specific parasitism of the nematophagous Purpureocillium lilacinum 36-1.</title>
        <authorList>
            <person name="Xie J."/>
            <person name="Li S."/>
            <person name="Mo C."/>
            <person name="Xiao X."/>
            <person name="Peng D."/>
            <person name="Wang G."/>
            <person name="Xiao Y."/>
        </authorList>
    </citation>
    <scope>NUCLEOTIDE SEQUENCE [LARGE SCALE GENOMIC DNA]</scope>
    <source>
        <strain evidence="6 8">36-1</strain>
    </source>
</reference>
<evidence type="ECO:0000259" key="3">
    <source>
        <dbReference type="PROSITE" id="PS50048"/>
    </source>
</evidence>
<feature type="region of interest" description="Disordered" evidence="2">
    <location>
        <begin position="66"/>
        <end position="193"/>
    </location>
</feature>
<dbReference type="Proteomes" id="UP000078340">
    <property type="component" value="Unassembled WGS sequence"/>
</dbReference>
<evidence type="ECO:0000313" key="7">
    <source>
        <dbReference type="Proteomes" id="UP000078340"/>
    </source>
</evidence>
<dbReference type="PANTHER" id="PTHR47784:SF4">
    <property type="entry name" value="ZN(II)2CYS6 TRANSCRIPTION FACTOR (EUROFUNG)"/>
    <property type="match status" value="1"/>
</dbReference>
<dbReference type="KEGG" id="plj:28888927"/>
<dbReference type="EMBL" id="LCWV01000019">
    <property type="protein sequence ID" value="PWI67423.1"/>
    <property type="molecule type" value="Genomic_DNA"/>
</dbReference>
<reference evidence="5 7" key="3">
    <citation type="submission" date="2016-02" db="EMBL/GenBank/DDBJ databases">
        <title>Biosynthesis of antibiotic leucinostatins and their inhibition on Phytophthora in bio-control Purpureocillium lilacinum.</title>
        <authorList>
            <person name="Wang G."/>
            <person name="Liu Z."/>
            <person name="Lin R."/>
            <person name="Li E."/>
            <person name="Mao Z."/>
            <person name="Ling J."/>
            <person name="Yin W."/>
            <person name="Xie B."/>
        </authorList>
    </citation>
    <scope>NUCLEOTIDE SEQUENCE [LARGE SCALE GENOMIC DNA]</scope>
    <source>
        <strain evidence="4">PLBJ-1</strain>
        <strain evidence="5">PLFJ-1</strain>
    </source>
</reference>
<evidence type="ECO:0000256" key="2">
    <source>
        <dbReference type="SAM" id="MobiDB-lite"/>
    </source>
</evidence>
<dbReference type="OMA" id="HRCRHVW"/>
<accession>A0A179HFD8</accession>
<dbReference type="Gene3D" id="4.10.240.10">
    <property type="entry name" value="Zn(2)-C6 fungal-type DNA-binding domain"/>
    <property type="match status" value="1"/>
</dbReference>
<dbReference type="EMBL" id="LSBI01000006">
    <property type="protein sequence ID" value="OAQ88338.1"/>
    <property type="molecule type" value="Genomic_DNA"/>
</dbReference>
<feature type="compositionally biased region" description="Basic and acidic residues" evidence="2">
    <location>
        <begin position="181"/>
        <end position="193"/>
    </location>
</feature>